<organism evidence="4 5">
    <name type="scientific">Leminorella richardii</name>
    <dbReference type="NCBI Taxonomy" id="158841"/>
    <lineage>
        <taxon>Bacteria</taxon>
        <taxon>Pseudomonadati</taxon>
        <taxon>Pseudomonadota</taxon>
        <taxon>Gammaproteobacteria</taxon>
        <taxon>Enterobacterales</taxon>
        <taxon>Budviciaceae</taxon>
        <taxon>Leminorella</taxon>
    </lineage>
</organism>
<dbReference type="EMBL" id="LS483470">
    <property type="protein sequence ID" value="SQI40754.1"/>
    <property type="molecule type" value="Genomic_DNA"/>
</dbReference>
<evidence type="ECO:0000259" key="3">
    <source>
        <dbReference type="PROSITE" id="PS51819"/>
    </source>
</evidence>
<dbReference type="InterPro" id="IPR029068">
    <property type="entry name" value="Glyas_Bleomycin-R_OHBP_Dase"/>
</dbReference>
<dbReference type="PIRSF" id="PIRSF039020">
    <property type="entry name" value="EhpR"/>
    <property type="match status" value="1"/>
</dbReference>
<protein>
    <recommendedName>
        <fullName evidence="1">Phenazine antibiotic resistance protein</fullName>
    </recommendedName>
</protein>
<evidence type="ECO:0000256" key="2">
    <source>
        <dbReference type="PIRSR" id="PIRSR039020-50"/>
    </source>
</evidence>
<dbReference type="OrthoDB" id="9806945at2"/>
<dbReference type="AlphaFoldDB" id="A0A2X4XVR9"/>
<dbReference type="Gene3D" id="3.30.720.120">
    <property type="match status" value="1"/>
</dbReference>
<dbReference type="GO" id="GO:0046677">
    <property type="term" value="P:response to antibiotic"/>
    <property type="evidence" value="ECO:0007669"/>
    <property type="project" value="UniProtKB-UniRule"/>
</dbReference>
<dbReference type="GO" id="GO:0016829">
    <property type="term" value="F:lyase activity"/>
    <property type="evidence" value="ECO:0007669"/>
    <property type="project" value="UniProtKB-KW"/>
</dbReference>
<evidence type="ECO:0000256" key="1">
    <source>
        <dbReference type="PIRNR" id="PIRNR039020"/>
    </source>
</evidence>
<dbReference type="InterPro" id="IPR037523">
    <property type="entry name" value="VOC_core"/>
</dbReference>
<proteinExistence type="predicted"/>
<feature type="binding site" evidence="2">
    <location>
        <position position="50"/>
    </location>
    <ligand>
        <name>D-alanylgriseoluteate</name>
        <dbReference type="ChEBI" id="CHEBI:167053"/>
    </ligand>
</feature>
<dbReference type="InterPro" id="IPR004360">
    <property type="entry name" value="Glyas_Fos-R_dOase_dom"/>
</dbReference>
<dbReference type="SUPFAM" id="SSF54593">
    <property type="entry name" value="Glyoxalase/Bleomycin resistance protein/Dihydroxybiphenyl dioxygenase"/>
    <property type="match status" value="1"/>
</dbReference>
<feature type="domain" description="VOC" evidence="3">
    <location>
        <begin position="3"/>
        <end position="120"/>
    </location>
</feature>
<sequence length="121" mass="13491">MLDIDMMILYVDNPEASCAFYEGILERAPIESSPTFAMFRFESGVLLGLWSKHTVEPKAGAITASGELALSLASEQEVDSCYQQWKTKGIQIIQEPLQMEFGYTFTACDLDGHRLRVFSAS</sequence>
<dbReference type="InterPro" id="IPR026275">
    <property type="entry name" value="Glyoxalase/dOase/EhpR"/>
</dbReference>
<dbReference type="GO" id="GO:0042803">
    <property type="term" value="F:protein homodimerization activity"/>
    <property type="evidence" value="ECO:0007669"/>
    <property type="project" value="UniProtKB-UniRule"/>
</dbReference>
<comment type="subunit">
    <text evidence="1">Homodimer.</text>
</comment>
<dbReference type="PROSITE" id="PS51819">
    <property type="entry name" value="VOC"/>
    <property type="match status" value="1"/>
</dbReference>
<evidence type="ECO:0000313" key="5">
    <source>
        <dbReference type="Proteomes" id="UP000249005"/>
    </source>
</evidence>
<keyword evidence="1" id="KW-0046">Antibiotic resistance</keyword>
<feature type="binding site" evidence="2">
    <location>
        <begin position="35"/>
        <end position="36"/>
    </location>
    <ligand>
        <name>D-alanylgriseoluteate</name>
        <dbReference type="ChEBI" id="CHEBI:167053"/>
    </ligand>
</feature>
<comment type="function">
    <text evidence="1">Required for resistance to the phenazine antibiotic.</text>
</comment>
<dbReference type="KEGG" id="lri:NCTC12151_01718"/>
<evidence type="ECO:0000313" key="4">
    <source>
        <dbReference type="EMBL" id="SQI40754.1"/>
    </source>
</evidence>
<reference evidence="4 5" key="1">
    <citation type="submission" date="2018-06" db="EMBL/GenBank/DDBJ databases">
        <authorList>
            <consortium name="Pathogen Informatics"/>
            <person name="Doyle S."/>
        </authorList>
    </citation>
    <scope>NUCLEOTIDE SEQUENCE [LARGE SCALE GENOMIC DNA]</scope>
    <source>
        <strain evidence="4 5">NCTC12151</strain>
    </source>
</reference>
<keyword evidence="4" id="KW-0456">Lyase</keyword>
<name>A0A2X4XVR9_9GAMM</name>
<dbReference type="Proteomes" id="UP000249005">
    <property type="component" value="Chromosome 1"/>
</dbReference>
<dbReference type="PANTHER" id="PTHR36503:SF1">
    <property type="entry name" value="BLR2520 PROTEIN"/>
    <property type="match status" value="1"/>
</dbReference>
<gene>
    <name evidence="4" type="ORF">NCTC12151_01718</name>
</gene>
<keyword evidence="5" id="KW-1185">Reference proteome</keyword>
<dbReference type="RefSeq" id="WP_111740252.1">
    <property type="nucleotide sequence ID" value="NZ_LR698987.1"/>
</dbReference>
<dbReference type="Pfam" id="PF00903">
    <property type="entry name" value="Glyoxalase"/>
    <property type="match status" value="1"/>
</dbReference>
<dbReference type="Gene3D" id="3.30.720.110">
    <property type="match status" value="1"/>
</dbReference>
<dbReference type="PANTHER" id="PTHR36503">
    <property type="entry name" value="BLR2520 PROTEIN"/>
    <property type="match status" value="1"/>
</dbReference>
<accession>A0A2X4XVR9</accession>